<dbReference type="GO" id="GO:0005576">
    <property type="term" value="C:extracellular region"/>
    <property type="evidence" value="ECO:0007669"/>
    <property type="project" value="UniProtKB-SubCell"/>
</dbReference>
<feature type="binding site" evidence="15">
    <location>
        <position position="222"/>
    </location>
    <ligand>
        <name>Ca(2+)</name>
        <dbReference type="ChEBI" id="CHEBI:29108"/>
        <label>2</label>
    </ligand>
</feature>
<feature type="active site" description="Proton acceptor" evidence="14">
    <location>
        <position position="74"/>
    </location>
</feature>
<evidence type="ECO:0000256" key="12">
    <source>
        <dbReference type="ARBA" id="ARBA00023180"/>
    </source>
</evidence>
<dbReference type="Gene3D" id="1.10.520.10">
    <property type="match status" value="1"/>
</dbReference>
<proteinExistence type="inferred from homology"/>
<evidence type="ECO:0000256" key="13">
    <source>
        <dbReference type="ARBA" id="ARBA00023324"/>
    </source>
</evidence>
<gene>
    <name evidence="20" type="ORF">D9613_012360</name>
</gene>
<evidence type="ECO:0000256" key="10">
    <source>
        <dbReference type="ARBA" id="ARBA00023004"/>
    </source>
</evidence>
<keyword evidence="7 18" id="KW-0732">Signal</keyword>
<dbReference type="Pfam" id="PF00141">
    <property type="entry name" value="peroxidase"/>
    <property type="match status" value="1"/>
</dbReference>
<evidence type="ECO:0000256" key="2">
    <source>
        <dbReference type="ARBA" id="ARBA00006089"/>
    </source>
</evidence>
<accession>A0A8H4VPX8</accession>
<keyword evidence="11 17" id="KW-1015">Disulfide bond</keyword>
<evidence type="ECO:0000256" key="7">
    <source>
        <dbReference type="ARBA" id="ARBA00022729"/>
    </source>
</evidence>
<feature type="binding site" description="axial binding residue" evidence="15">
    <location>
        <position position="197"/>
    </location>
    <ligand>
        <name>heme b</name>
        <dbReference type="ChEBI" id="CHEBI:60344"/>
    </ligand>
    <ligandPart>
        <name>Fe</name>
        <dbReference type="ChEBI" id="CHEBI:18248"/>
    </ligandPart>
</feature>
<reference evidence="20 21" key="1">
    <citation type="submission" date="2019-12" db="EMBL/GenBank/DDBJ databases">
        <authorList>
            <person name="Floudas D."/>
            <person name="Bentzer J."/>
            <person name="Ahren D."/>
            <person name="Johansson T."/>
            <person name="Persson P."/>
            <person name="Tunlid A."/>
        </authorList>
    </citation>
    <scope>NUCLEOTIDE SEQUENCE [LARGE SCALE GENOMIC DNA]</scope>
    <source>
        <strain evidence="20 21">CBS 102.39</strain>
    </source>
</reference>
<keyword evidence="21" id="KW-1185">Reference proteome</keyword>
<sequence>MVFGRLSILVALAVSQLATAASIERRTVTCPTGQTTANEACCVLFPVIDLLQEELFDGGECGEEAHAALRLAFHDAIGFSKNGGKGGGADGSILAFHQTETTYAANNGIEDIITAQLPIFQKTNLTAGDFVHLAAAIGTGNCPGSPQLAYSFGRPPPVAAAPDGTVPEPTDSVTDILARFSEAGFVTAEVIWLLASHSIAAASKIDTSAPRTPFDSTPALFDTQFYLETLLNGTLLPGDGQQHTGEVLSPIAGEMRLQSDFAFAQDPRTACLWQEPINDQAFIQGKFFAAMKKLQVLGQTGLTDCSDVIPVPASLPGPITFPAGFSEADVISACTATPLPSLATIAGPKPTVPPVSVHHFPSS</sequence>
<evidence type="ECO:0000256" key="17">
    <source>
        <dbReference type="PIRSR" id="PIRSR601621-4"/>
    </source>
</evidence>
<comment type="similarity">
    <text evidence="2 18">Belongs to the peroxidase family. Ligninase subfamily.</text>
</comment>
<evidence type="ECO:0000256" key="6">
    <source>
        <dbReference type="ARBA" id="ARBA00022723"/>
    </source>
</evidence>
<dbReference type="Pfam" id="PF11895">
    <property type="entry name" value="Peroxidase_ext"/>
    <property type="match status" value="1"/>
</dbReference>
<evidence type="ECO:0000256" key="3">
    <source>
        <dbReference type="ARBA" id="ARBA00022525"/>
    </source>
</evidence>
<evidence type="ECO:0000256" key="11">
    <source>
        <dbReference type="ARBA" id="ARBA00023157"/>
    </source>
</evidence>
<dbReference type="Proteomes" id="UP000521872">
    <property type="component" value="Unassembled WGS sequence"/>
</dbReference>
<dbReference type="GO" id="GO:0020037">
    <property type="term" value="F:heme binding"/>
    <property type="evidence" value="ECO:0007669"/>
    <property type="project" value="UniProtKB-UniRule"/>
</dbReference>
<keyword evidence="13" id="KW-0376">Hydrogen peroxide</keyword>
<dbReference type="PANTHER" id="PTHR31356:SF66">
    <property type="entry name" value="CATALASE-PEROXIDASE"/>
    <property type="match status" value="1"/>
</dbReference>
<dbReference type="PRINTS" id="PR00462">
    <property type="entry name" value="LIGNINASE"/>
</dbReference>
<dbReference type="SUPFAM" id="SSF48113">
    <property type="entry name" value="Heme-dependent peroxidases"/>
    <property type="match status" value="1"/>
</dbReference>
<dbReference type="PROSITE" id="PS00436">
    <property type="entry name" value="PEROXIDASE_2"/>
    <property type="match status" value="1"/>
</dbReference>
<dbReference type="PROSITE" id="PS50873">
    <property type="entry name" value="PEROXIDASE_4"/>
    <property type="match status" value="1"/>
</dbReference>
<dbReference type="GO" id="GO:0042744">
    <property type="term" value="P:hydrogen peroxide catabolic process"/>
    <property type="evidence" value="ECO:0007669"/>
    <property type="project" value="UniProtKB-KW"/>
</dbReference>
<dbReference type="GO" id="GO:0000302">
    <property type="term" value="P:response to reactive oxygen species"/>
    <property type="evidence" value="ECO:0007669"/>
    <property type="project" value="TreeGrafter"/>
</dbReference>
<evidence type="ECO:0000256" key="4">
    <source>
        <dbReference type="ARBA" id="ARBA00022559"/>
    </source>
</evidence>
<dbReference type="GO" id="GO:0004601">
    <property type="term" value="F:peroxidase activity"/>
    <property type="evidence" value="ECO:0007669"/>
    <property type="project" value="UniProtKB-KW"/>
</dbReference>
<protein>
    <recommendedName>
        <fullName evidence="18">Peroxidase</fullName>
        <ecNumber evidence="18">1.11.1.-</ecNumber>
    </recommendedName>
</protein>
<keyword evidence="10 15" id="KW-0408">Iron</keyword>
<dbReference type="Gene3D" id="1.10.420.10">
    <property type="entry name" value="Peroxidase, domain 2"/>
    <property type="match status" value="1"/>
</dbReference>
<dbReference type="InterPro" id="IPR024589">
    <property type="entry name" value="Ligninase_C"/>
</dbReference>
<evidence type="ECO:0000256" key="14">
    <source>
        <dbReference type="PIRSR" id="PIRSR601621-1"/>
    </source>
</evidence>
<evidence type="ECO:0000256" key="1">
    <source>
        <dbReference type="ARBA" id="ARBA00004613"/>
    </source>
</evidence>
<keyword evidence="9 18" id="KW-0560">Oxidoreductase</keyword>
<feature type="binding site" evidence="15">
    <location>
        <position position="215"/>
    </location>
    <ligand>
        <name>Ca(2+)</name>
        <dbReference type="ChEBI" id="CHEBI:29108"/>
        <label>2</label>
    </ligand>
</feature>
<dbReference type="InterPro" id="IPR044831">
    <property type="entry name" value="Ccp1-like"/>
</dbReference>
<comment type="caution">
    <text evidence="20">The sequence shown here is derived from an EMBL/GenBank/DDBJ whole genome shotgun (WGS) entry which is preliminary data.</text>
</comment>
<keyword evidence="12" id="KW-0325">Glycoprotein</keyword>
<feature type="disulfide bond" evidence="17">
    <location>
        <begin position="61"/>
        <end position="142"/>
    </location>
</feature>
<feature type="binding site" evidence="15">
    <location>
        <position position="92"/>
    </location>
    <ligand>
        <name>Ca(2+)</name>
        <dbReference type="ChEBI" id="CHEBI:29108"/>
        <label>1</label>
    </ligand>
</feature>
<evidence type="ECO:0000256" key="18">
    <source>
        <dbReference type="RuleBase" id="RU363051"/>
    </source>
</evidence>
<evidence type="ECO:0000313" key="21">
    <source>
        <dbReference type="Proteomes" id="UP000521872"/>
    </source>
</evidence>
<dbReference type="InterPro" id="IPR002016">
    <property type="entry name" value="Haem_peroxidase"/>
</dbReference>
<feature type="site" description="Transition state stabilizer" evidence="16">
    <location>
        <position position="70"/>
    </location>
</feature>
<evidence type="ECO:0000256" key="15">
    <source>
        <dbReference type="PIRSR" id="PIRSR601621-2"/>
    </source>
</evidence>
<feature type="binding site" evidence="15">
    <location>
        <position position="217"/>
    </location>
    <ligand>
        <name>Ca(2+)</name>
        <dbReference type="ChEBI" id="CHEBI:29108"/>
        <label>2</label>
    </ligand>
</feature>
<organism evidence="20 21">
    <name type="scientific">Agrocybe pediades</name>
    <dbReference type="NCBI Taxonomy" id="84607"/>
    <lineage>
        <taxon>Eukaryota</taxon>
        <taxon>Fungi</taxon>
        <taxon>Dikarya</taxon>
        <taxon>Basidiomycota</taxon>
        <taxon>Agaricomycotina</taxon>
        <taxon>Agaricomycetes</taxon>
        <taxon>Agaricomycetidae</taxon>
        <taxon>Agaricales</taxon>
        <taxon>Agaricineae</taxon>
        <taxon>Strophariaceae</taxon>
        <taxon>Agrocybe</taxon>
    </lineage>
</organism>
<evidence type="ECO:0000256" key="16">
    <source>
        <dbReference type="PIRSR" id="PIRSR601621-3"/>
    </source>
</evidence>
<feature type="disulfide bond" evidence="17">
    <location>
        <begin position="30"/>
        <end position="42"/>
    </location>
</feature>
<comment type="subcellular location">
    <subcellularLocation>
        <location evidence="1">Secreted</location>
    </subcellularLocation>
</comment>
<dbReference type="InterPro" id="IPR010255">
    <property type="entry name" value="Haem_peroxidase_sf"/>
</dbReference>
<dbReference type="PANTHER" id="PTHR31356">
    <property type="entry name" value="THYLAKOID LUMENAL 29 KDA PROTEIN, CHLOROPLASTIC-RELATED"/>
    <property type="match status" value="1"/>
</dbReference>
<feature type="disulfide bond" evidence="17">
    <location>
        <begin position="41"/>
        <end position="305"/>
    </location>
</feature>
<dbReference type="InterPro" id="IPR001621">
    <property type="entry name" value="Ligninase"/>
</dbReference>
<feature type="binding site" evidence="15">
    <location>
        <position position="90"/>
    </location>
    <ligand>
        <name>Ca(2+)</name>
        <dbReference type="ChEBI" id="CHEBI:29108"/>
        <label>1</label>
    </ligand>
</feature>
<feature type="chain" id="PRO_5034447157" description="Peroxidase" evidence="18">
    <location>
        <begin position="21"/>
        <end position="363"/>
    </location>
</feature>
<keyword evidence="6 15" id="KW-0479">Metal-binding</keyword>
<feature type="domain" description="Plant heme peroxidase family profile" evidence="19">
    <location>
        <begin position="65"/>
        <end position="338"/>
    </location>
</feature>
<feature type="binding site" evidence="15">
    <location>
        <position position="75"/>
    </location>
    <ligand>
        <name>Ca(2+)</name>
        <dbReference type="ChEBI" id="CHEBI:29108"/>
        <label>1</label>
    </ligand>
</feature>
<name>A0A8H4VPX8_9AGAR</name>
<keyword evidence="5 15" id="KW-0349">Heme</keyword>
<keyword evidence="3" id="KW-0964">Secreted</keyword>
<feature type="disulfide bond" evidence="17">
    <location>
        <begin position="271"/>
        <end position="334"/>
    </location>
</feature>
<dbReference type="EMBL" id="JAACJL010000033">
    <property type="protein sequence ID" value="KAF4615764.1"/>
    <property type="molecule type" value="Genomic_DNA"/>
</dbReference>
<keyword evidence="4 18" id="KW-0575">Peroxidase</keyword>
<evidence type="ECO:0000256" key="8">
    <source>
        <dbReference type="ARBA" id="ARBA00022837"/>
    </source>
</evidence>
<evidence type="ECO:0000259" key="19">
    <source>
        <dbReference type="PROSITE" id="PS50873"/>
    </source>
</evidence>
<dbReference type="AlphaFoldDB" id="A0A8H4VPX8"/>
<dbReference type="InterPro" id="IPR019793">
    <property type="entry name" value="Peroxidases_heam-ligand_BS"/>
</dbReference>
<dbReference type="PRINTS" id="PR00458">
    <property type="entry name" value="PEROXIDASE"/>
</dbReference>
<keyword evidence="8 15" id="KW-0106">Calcium</keyword>
<feature type="binding site" evidence="15">
    <location>
        <position position="88"/>
    </location>
    <ligand>
        <name>Ca(2+)</name>
        <dbReference type="ChEBI" id="CHEBI:29108"/>
        <label>1</label>
    </ligand>
</feature>
<evidence type="ECO:0000313" key="20">
    <source>
        <dbReference type="EMBL" id="KAF4615764.1"/>
    </source>
</evidence>
<evidence type="ECO:0000256" key="9">
    <source>
        <dbReference type="ARBA" id="ARBA00023002"/>
    </source>
</evidence>
<dbReference type="GO" id="GO:0034599">
    <property type="term" value="P:cellular response to oxidative stress"/>
    <property type="evidence" value="ECO:0007669"/>
    <property type="project" value="InterPro"/>
</dbReference>
<dbReference type="GO" id="GO:0046872">
    <property type="term" value="F:metal ion binding"/>
    <property type="evidence" value="ECO:0007669"/>
    <property type="project" value="UniProtKB-UniRule"/>
</dbReference>
<comment type="cofactor">
    <cofactor evidence="15">
        <name>heme b</name>
        <dbReference type="ChEBI" id="CHEBI:60344"/>
    </cofactor>
    <text evidence="15">Binds 1 heme b (iron(II)-protoporphyrin IX) group per subunit.</text>
</comment>
<dbReference type="EC" id="1.11.1.-" evidence="18"/>
<comment type="cofactor">
    <cofactor evidence="15 18">
        <name>Ca(2+)</name>
        <dbReference type="ChEBI" id="CHEBI:29108"/>
    </cofactor>
    <text evidence="15 18">Binds 2 calcium ions per subunit.</text>
</comment>
<evidence type="ECO:0000256" key="5">
    <source>
        <dbReference type="ARBA" id="ARBA00022617"/>
    </source>
</evidence>
<dbReference type="InterPro" id="IPR019794">
    <property type="entry name" value="Peroxidases_AS"/>
</dbReference>
<feature type="signal peptide" evidence="18">
    <location>
        <begin position="1"/>
        <end position="20"/>
    </location>
</feature>
<feature type="binding site" evidence="15">
    <location>
        <position position="198"/>
    </location>
    <ligand>
        <name>Ca(2+)</name>
        <dbReference type="ChEBI" id="CHEBI:29108"/>
        <label>2</label>
    </ligand>
</feature>
<dbReference type="PROSITE" id="PS00435">
    <property type="entry name" value="PEROXIDASE_1"/>
    <property type="match status" value="1"/>
</dbReference>